<sequence length="41" mass="4897">MFDSNKQGRIEKEKVRTILNTMVHSFDDNELDQRLETEDVD</sequence>
<reference evidence="1 2" key="1">
    <citation type="journal article" date="2011" name="Cell">
        <title>The monarch butterfly genome yields insights into long-distance migration.</title>
        <authorList>
            <person name="Zhan S."/>
            <person name="Merlin C."/>
            <person name="Boore J.L."/>
            <person name="Reppert S.M."/>
        </authorList>
    </citation>
    <scope>NUCLEOTIDE SEQUENCE [LARGE SCALE GENOMIC DNA]</scope>
    <source>
        <strain evidence="1">F-2</strain>
    </source>
</reference>
<dbReference type="EMBL" id="AGBW02008519">
    <property type="protein sequence ID" value="OWR53115.1"/>
    <property type="molecule type" value="Genomic_DNA"/>
</dbReference>
<dbReference type="AlphaFoldDB" id="A0A212FHA3"/>
<gene>
    <name evidence="1" type="ORF">KGM_200878A</name>
</gene>
<dbReference type="SUPFAM" id="SSF47473">
    <property type="entry name" value="EF-hand"/>
    <property type="match status" value="1"/>
</dbReference>
<dbReference type="KEGG" id="dpl:KGM_200878A"/>
<name>A0A212FHA3_DANPL</name>
<dbReference type="InterPro" id="IPR011992">
    <property type="entry name" value="EF-hand-dom_pair"/>
</dbReference>
<dbReference type="STRING" id="278856.A0A212FHA3"/>
<keyword evidence="2" id="KW-1185">Reference proteome</keyword>
<protein>
    <submittedName>
        <fullName evidence="1">Troponin C type IIb</fullName>
    </submittedName>
</protein>
<comment type="caution">
    <text evidence="1">The sequence shown here is derived from an EMBL/GenBank/DDBJ whole genome shotgun (WGS) entry which is preliminary data.</text>
</comment>
<dbReference type="eggNOG" id="ENOG502T7VS">
    <property type="taxonomic scope" value="Eukaryota"/>
</dbReference>
<dbReference type="Proteomes" id="UP000007151">
    <property type="component" value="Unassembled WGS sequence"/>
</dbReference>
<accession>A0A212FHA3</accession>
<feature type="non-terminal residue" evidence="1">
    <location>
        <position position="41"/>
    </location>
</feature>
<evidence type="ECO:0000313" key="1">
    <source>
        <dbReference type="EMBL" id="OWR53115.1"/>
    </source>
</evidence>
<proteinExistence type="predicted"/>
<dbReference type="InParanoid" id="A0A212FHA3"/>
<evidence type="ECO:0000313" key="2">
    <source>
        <dbReference type="Proteomes" id="UP000007151"/>
    </source>
</evidence>
<dbReference type="Gene3D" id="1.10.238.10">
    <property type="entry name" value="EF-hand"/>
    <property type="match status" value="1"/>
</dbReference>
<organism evidence="1 2">
    <name type="scientific">Danaus plexippus plexippus</name>
    <dbReference type="NCBI Taxonomy" id="278856"/>
    <lineage>
        <taxon>Eukaryota</taxon>
        <taxon>Metazoa</taxon>
        <taxon>Ecdysozoa</taxon>
        <taxon>Arthropoda</taxon>
        <taxon>Hexapoda</taxon>
        <taxon>Insecta</taxon>
        <taxon>Pterygota</taxon>
        <taxon>Neoptera</taxon>
        <taxon>Endopterygota</taxon>
        <taxon>Lepidoptera</taxon>
        <taxon>Glossata</taxon>
        <taxon>Ditrysia</taxon>
        <taxon>Papilionoidea</taxon>
        <taxon>Nymphalidae</taxon>
        <taxon>Danainae</taxon>
        <taxon>Danaini</taxon>
        <taxon>Danaina</taxon>
        <taxon>Danaus</taxon>
        <taxon>Danaus</taxon>
    </lineage>
</organism>